<organism evidence="1 2">
    <name type="scientific">Parnassius mnemosyne</name>
    <name type="common">clouded apollo</name>
    <dbReference type="NCBI Taxonomy" id="213953"/>
    <lineage>
        <taxon>Eukaryota</taxon>
        <taxon>Metazoa</taxon>
        <taxon>Ecdysozoa</taxon>
        <taxon>Arthropoda</taxon>
        <taxon>Hexapoda</taxon>
        <taxon>Insecta</taxon>
        <taxon>Pterygota</taxon>
        <taxon>Neoptera</taxon>
        <taxon>Endopterygota</taxon>
        <taxon>Lepidoptera</taxon>
        <taxon>Glossata</taxon>
        <taxon>Ditrysia</taxon>
        <taxon>Papilionoidea</taxon>
        <taxon>Papilionidae</taxon>
        <taxon>Parnassiinae</taxon>
        <taxon>Parnassini</taxon>
        <taxon>Parnassius</taxon>
        <taxon>Driopa</taxon>
    </lineage>
</organism>
<reference evidence="1 2" key="1">
    <citation type="submission" date="2023-11" db="EMBL/GenBank/DDBJ databases">
        <authorList>
            <person name="Hedman E."/>
            <person name="Englund M."/>
            <person name="Stromberg M."/>
            <person name="Nyberg Akerstrom W."/>
            <person name="Nylinder S."/>
            <person name="Jareborg N."/>
            <person name="Kallberg Y."/>
            <person name="Kronander E."/>
        </authorList>
    </citation>
    <scope>NUCLEOTIDE SEQUENCE [LARGE SCALE GENOMIC DNA]</scope>
</reference>
<dbReference type="Proteomes" id="UP001314205">
    <property type="component" value="Unassembled WGS sequence"/>
</dbReference>
<evidence type="ECO:0000313" key="2">
    <source>
        <dbReference type="Proteomes" id="UP001314205"/>
    </source>
</evidence>
<sequence length="129" mass="14589">MWGISVTVITSIIDLIAPHLAIIFNTCIDSGVFPDLMKYSKVIPLFKSGSTLDPANYRPISVLPTLSKIFEKIILDQLLIFFNTNKLLHKNQFGFTRGRIFCVSTLLRTGIEYLIPHSLDNTDVNPFEM</sequence>
<keyword evidence="2" id="KW-1185">Reference proteome</keyword>
<dbReference type="PANTHER" id="PTHR19446">
    <property type="entry name" value="REVERSE TRANSCRIPTASES"/>
    <property type="match status" value="1"/>
</dbReference>
<name>A0AAV1LHT1_9NEOP</name>
<accession>A0AAV1LHT1</accession>
<evidence type="ECO:0008006" key="3">
    <source>
        <dbReference type="Google" id="ProtNLM"/>
    </source>
</evidence>
<gene>
    <name evidence="1" type="ORF">PARMNEM_LOCUS14170</name>
</gene>
<dbReference type="AlphaFoldDB" id="A0AAV1LHT1"/>
<protein>
    <recommendedName>
        <fullName evidence="3">Reverse transcriptase domain-containing protein</fullName>
    </recommendedName>
</protein>
<comment type="caution">
    <text evidence="1">The sequence shown here is derived from an EMBL/GenBank/DDBJ whole genome shotgun (WGS) entry which is preliminary data.</text>
</comment>
<dbReference type="EMBL" id="CAVLGL010000090">
    <property type="protein sequence ID" value="CAK1594558.1"/>
    <property type="molecule type" value="Genomic_DNA"/>
</dbReference>
<proteinExistence type="predicted"/>
<evidence type="ECO:0000313" key="1">
    <source>
        <dbReference type="EMBL" id="CAK1594558.1"/>
    </source>
</evidence>